<evidence type="ECO:0000313" key="4">
    <source>
        <dbReference type="Proteomes" id="UP000030755"/>
    </source>
</evidence>
<feature type="coiled-coil region" evidence="1">
    <location>
        <begin position="83"/>
        <end position="110"/>
    </location>
</feature>
<keyword evidence="4" id="KW-1185">Reference proteome</keyword>
<feature type="compositionally biased region" description="Basic and acidic residues" evidence="2">
    <location>
        <begin position="249"/>
        <end position="280"/>
    </location>
</feature>
<evidence type="ECO:0000256" key="1">
    <source>
        <dbReference type="SAM" id="Coils"/>
    </source>
</evidence>
<organism evidence="3 4">
    <name type="scientific">Rozella allomycis (strain CSF55)</name>
    <dbReference type="NCBI Taxonomy" id="988480"/>
    <lineage>
        <taxon>Eukaryota</taxon>
        <taxon>Fungi</taxon>
        <taxon>Fungi incertae sedis</taxon>
        <taxon>Cryptomycota</taxon>
        <taxon>Cryptomycota incertae sedis</taxon>
        <taxon>Rozella</taxon>
    </lineage>
</organism>
<reference evidence="3 4" key="1">
    <citation type="journal article" date="2013" name="Curr. Biol.">
        <title>Shared signatures of parasitism and phylogenomics unite Cryptomycota and microsporidia.</title>
        <authorList>
            <person name="James T.Y."/>
            <person name="Pelin A."/>
            <person name="Bonen L."/>
            <person name="Ahrendt S."/>
            <person name="Sain D."/>
            <person name="Corradi N."/>
            <person name="Stajich J.E."/>
        </authorList>
    </citation>
    <scope>NUCLEOTIDE SEQUENCE [LARGE SCALE GENOMIC DNA]</scope>
    <source>
        <strain evidence="3 4">CSF55</strain>
    </source>
</reference>
<evidence type="ECO:0000256" key="2">
    <source>
        <dbReference type="SAM" id="MobiDB-lite"/>
    </source>
</evidence>
<protein>
    <submittedName>
        <fullName evidence="3">Uncharacterized protein</fullName>
    </submittedName>
</protein>
<gene>
    <name evidence="3" type="ORF">O9G_004692</name>
</gene>
<dbReference type="AlphaFoldDB" id="A0A075AR21"/>
<feature type="region of interest" description="Disordered" evidence="2">
    <location>
        <begin position="249"/>
        <end position="288"/>
    </location>
</feature>
<dbReference type="HOGENOM" id="CLU_900643_0_0_1"/>
<proteinExistence type="predicted"/>
<name>A0A075AR21_ROZAC</name>
<sequence length="309" mass="35083">MYHDLTNKDSKTFNTFKSLVDDNIESASNEIAKHTYAERAGHLISYGPLRRFENQDIGNLKSFLRQQQELKSILETKTDNWSLSSKDRVMKALESEIEKANKLNDRSIMEKGVGVANMKKLESKLMSGDEQAMDRYLGLATKIHQDENIDSFNVQKNIYRDHIVRKLQRYQNDNANESKVEKAEYLKRLTEKEHLDPQELEYLRANMNKSFLKAIHADKVVRSTSEHDFDTQVDPIDLHSRQDALSEISSKKTTSENGDHDAQQKPKKDPQSQIKDETNKSKGKPSDSTILLTALGAGSAGVTAGVLID</sequence>
<accession>A0A075AR21</accession>
<dbReference type="Proteomes" id="UP000030755">
    <property type="component" value="Unassembled WGS sequence"/>
</dbReference>
<dbReference type="EMBL" id="KE561139">
    <property type="protein sequence ID" value="EPZ32590.1"/>
    <property type="molecule type" value="Genomic_DNA"/>
</dbReference>
<keyword evidence="1" id="KW-0175">Coiled coil</keyword>
<evidence type="ECO:0000313" key="3">
    <source>
        <dbReference type="EMBL" id="EPZ32590.1"/>
    </source>
</evidence>